<dbReference type="SUPFAM" id="SSF53335">
    <property type="entry name" value="S-adenosyl-L-methionine-dependent methyltransferases"/>
    <property type="match status" value="1"/>
</dbReference>
<sequence>MRPTPDLLRAHFETIESLETLLEEDPSQREQVTEHLDRLDQVTRSFIEPYRRAIAEGNGRRALLPLLTEGSDSPPSAHSYDHLDSFLAELLPFDDPGDPVALSPDMVFYQPTPARHAFAFLHAAQLTANDTLIDIGSGLGHVPLLAAITSDASCMGIEQDMGLVRSATSCAEALHLSRIAFHTEDARDADFSRGTVFYLYSPFTGAMLDQVIERLRLEAAQRPFRIGTLGPCTNVFARQPWLHAASVDEHRPTLFYT</sequence>
<keyword evidence="2" id="KW-1185">Reference proteome</keyword>
<evidence type="ECO:0000313" key="1">
    <source>
        <dbReference type="EMBL" id="TCI08637.1"/>
    </source>
</evidence>
<dbReference type="Gene3D" id="3.40.50.150">
    <property type="entry name" value="Vaccinia Virus protein VP39"/>
    <property type="match status" value="1"/>
</dbReference>
<accession>A0A4R0YU42</accession>
<comment type="caution">
    <text evidence="1">The sequence shown here is derived from an EMBL/GenBank/DDBJ whole genome shotgun (WGS) entry which is preliminary data.</text>
</comment>
<name>A0A4R0YU42_9GAMM</name>
<dbReference type="RefSeq" id="WP_131152912.1">
    <property type="nucleotide sequence ID" value="NZ_SJTG01000004.1"/>
</dbReference>
<proteinExistence type="predicted"/>
<protein>
    <recommendedName>
        <fullName evidence="3">Class I SAM-dependent methyltransferase</fullName>
    </recommendedName>
</protein>
<organism evidence="1 2">
    <name type="scientific">Dyella soli</name>
    <dbReference type="NCBI Taxonomy" id="522319"/>
    <lineage>
        <taxon>Bacteria</taxon>
        <taxon>Pseudomonadati</taxon>
        <taxon>Pseudomonadota</taxon>
        <taxon>Gammaproteobacteria</taxon>
        <taxon>Lysobacterales</taxon>
        <taxon>Rhodanobacteraceae</taxon>
        <taxon>Dyella</taxon>
    </lineage>
</organism>
<dbReference type="InterPro" id="IPR029063">
    <property type="entry name" value="SAM-dependent_MTases_sf"/>
</dbReference>
<dbReference type="CDD" id="cd02440">
    <property type="entry name" value="AdoMet_MTases"/>
    <property type="match status" value="1"/>
</dbReference>
<gene>
    <name evidence="1" type="ORF">EZM97_28920</name>
</gene>
<dbReference type="EMBL" id="SJTG01000004">
    <property type="protein sequence ID" value="TCI08637.1"/>
    <property type="molecule type" value="Genomic_DNA"/>
</dbReference>
<evidence type="ECO:0008006" key="3">
    <source>
        <dbReference type="Google" id="ProtNLM"/>
    </source>
</evidence>
<reference evidence="1 2" key="1">
    <citation type="submission" date="2019-02" db="EMBL/GenBank/DDBJ databases">
        <title>Dyella amyloliquefaciens sp. nov., isolated from forest soil.</title>
        <authorList>
            <person name="Gao Z.-H."/>
            <person name="Qiu L.-H."/>
        </authorList>
    </citation>
    <scope>NUCLEOTIDE SEQUENCE [LARGE SCALE GENOMIC DNA]</scope>
    <source>
        <strain evidence="1 2">KACC 12747</strain>
    </source>
</reference>
<evidence type="ECO:0000313" key="2">
    <source>
        <dbReference type="Proteomes" id="UP000291822"/>
    </source>
</evidence>
<dbReference type="Proteomes" id="UP000291822">
    <property type="component" value="Unassembled WGS sequence"/>
</dbReference>
<dbReference type="AlphaFoldDB" id="A0A4R0YU42"/>